<sequence length="642" mass="75109">MGASIKLQMEDWMWTAGLIGLRRLYESDLSEYGLDRAKFKVEGTRITLTEEHLESFAKRYIRYMIEEFNIVTRDVKRMEFWSKRSDNVPDRLKPAEKDAQIKEAAKQVRAQINDQFKKVDKYFAGSPEHELLQQIMETLKNCSGYDQRDVVKQAVEEYEKTMSTQAIKEKLTLNYMKAMIMNPFFGQTSILQPTFNAKSTDEHIAQIEKDFAQPALHELRWYDVVRNGLEKERLLPFLELWADDYKPFHDWRKALKKMKADHEVAEYFQSQILPCSFIDGMHATQSYEEMVFSPLALSKSKAFNFSWDFNRNLPIPISALARLVFLCVPIGMATYNRRLGTEEFNENKRFFGMLLTGRSFDTEYMENESYRSRRKQDATFGEAIIGLFREHEQKSEHIQKQYTFVEVHSEYSAKKTLLDYYHMPLYMADYLHHYGKWIERIKHREQRDAFLRQILQGHDPKLTIFEILRLAIVESNKGGDPKWLAYYALEATRARVQWLLAKKGEKRMQDKNLDSTVWHVYKQGAMIRQRMVKGRQGGENEENYRAPGSKKLEGLAYRLLNAAKSGDRQEFMDSVFRVYLSASRSDAILPVSNAFLNIFTQEGLDFETISSAFVAGLLGQDRKDAEEKADQELKPEGEAVHE</sequence>
<evidence type="ECO:0000313" key="1">
    <source>
        <dbReference type="EMBL" id="GGH78284.1"/>
    </source>
</evidence>
<comment type="caution">
    <text evidence="1">The sequence shown here is derived from an EMBL/GenBank/DDBJ whole genome shotgun (WGS) entry which is preliminary data.</text>
</comment>
<name>A0ABQ1ZUG4_9BACL</name>
<organism evidence="1 2">
    <name type="scientific">Saccharibacillus endophyticus</name>
    <dbReference type="NCBI Taxonomy" id="2060666"/>
    <lineage>
        <taxon>Bacteria</taxon>
        <taxon>Bacillati</taxon>
        <taxon>Bacillota</taxon>
        <taxon>Bacilli</taxon>
        <taxon>Bacillales</taxon>
        <taxon>Paenibacillaceae</taxon>
        <taxon>Saccharibacillus</taxon>
    </lineage>
</organism>
<reference evidence="2" key="1">
    <citation type="journal article" date="2019" name="Int. J. Syst. Evol. Microbiol.">
        <title>The Global Catalogue of Microorganisms (GCM) 10K type strain sequencing project: providing services to taxonomists for standard genome sequencing and annotation.</title>
        <authorList>
            <consortium name="The Broad Institute Genomics Platform"/>
            <consortium name="The Broad Institute Genome Sequencing Center for Infectious Disease"/>
            <person name="Wu L."/>
            <person name="Ma J."/>
        </authorList>
    </citation>
    <scope>NUCLEOTIDE SEQUENCE [LARGE SCALE GENOMIC DNA]</scope>
    <source>
        <strain evidence="2">CCM 8702</strain>
    </source>
</reference>
<evidence type="ECO:0008006" key="3">
    <source>
        <dbReference type="Google" id="ProtNLM"/>
    </source>
</evidence>
<dbReference type="NCBIfam" id="TIGR01908">
    <property type="entry name" value="cas_CXXC_CXXC"/>
    <property type="match status" value="1"/>
</dbReference>
<dbReference type="EMBL" id="BMDD01000002">
    <property type="protein sequence ID" value="GGH78284.1"/>
    <property type="molecule type" value="Genomic_DNA"/>
</dbReference>
<protein>
    <recommendedName>
        <fullName evidence="3">Type I-B CRISPR-associated protein Cas8b1/Cst1</fullName>
    </recommendedName>
</protein>
<gene>
    <name evidence="1" type="ORF">GCM10007362_23350</name>
</gene>
<dbReference type="InterPro" id="IPR010180">
    <property type="entry name" value="CRISPR-assoc_prot_CXXC-CXXC"/>
</dbReference>
<proteinExistence type="predicted"/>
<dbReference type="RefSeq" id="WP_172247325.1">
    <property type="nucleotide sequence ID" value="NZ_BMDD01000002.1"/>
</dbReference>
<accession>A0ABQ1ZUG4</accession>
<evidence type="ECO:0000313" key="2">
    <source>
        <dbReference type="Proteomes" id="UP000605427"/>
    </source>
</evidence>
<dbReference type="Proteomes" id="UP000605427">
    <property type="component" value="Unassembled WGS sequence"/>
</dbReference>
<keyword evidence="2" id="KW-1185">Reference proteome</keyword>